<comment type="caution">
    <text evidence="1">The sequence shown here is derived from an EMBL/GenBank/DDBJ whole genome shotgun (WGS) entry which is preliminary data.</text>
</comment>
<evidence type="ECO:0000313" key="1">
    <source>
        <dbReference type="EMBL" id="GAS85056.1"/>
    </source>
</evidence>
<dbReference type="EMBL" id="BCNV01000007">
    <property type="protein sequence ID" value="GAS85056.1"/>
    <property type="molecule type" value="Genomic_DNA"/>
</dbReference>
<dbReference type="AlphaFoldDB" id="A0A100VSN4"/>
<reference evidence="1 2" key="1">
    <citation type="journal article" date="2016" name="Genome Announc.">
        <title>Draft Genome Sequence of Paenibacillus amylolyticus Heshi-A3, Isolated from Fermented Rice Bran in a Japanese Fermented Seafood Dish.</title>
        <authorList>
            <person name="Akuzawa S."/>
            <person name="Nagaoka J."/>
            <person name="Kanekatsu M."/>
            <person name="Kubota E."/>
            <person name="Ohtake R."/>
            <person name="Suzuki T."/>
            <person name="Kanesaki Y."/>
        </authorList>
    </citation>
    <scope>NUCLEOTIDE SEQUENCE [LARGE SCALE GENOMIC DNA]</scope>
    <source>
        <strain evidence="1 2">Heshi-A3</strain>
    </source>
</reference>
<sequence length="188" mass="22514">MLDFSFEIIDETKINIQYKYGSEFFNFNLYFANGEWTLHPFDGILIQNREMCSLIVSELLRNKDFHVMLAKEKIILSQLRTSVNLQSDEPDEWVADRRNTDYSSHDDELMDYIGNHSFEEVLQLEQEQIEARVQFFQQIIQRMFMEGLGPEDADFIKVQAVIRIYKETYDRLGELNDHNRGDRGRRRW</sequence>
<accession>A0A100VSN4</accession>
<name>A0A100VSN4_PAEAM</name>
<organism evidence="1 2">
    <name type="scientific">Paenibacillus amylolyticus</name>
    <dbReference type="NCBI Taxonomy" id="1451"/>
    <lineage>
        <taxon>Bacteria</taxon>
        <taxon>Bacillati</taxon>
        <taxon>Bacillota</taxon>
        <taxon>Bacilli</taxon>
        <taxon>Bacillales</taxon>
        <taxon>Paenibacillaceae</taxon>
        <taxon>Paenibacillus</taxon>
    </lineage>
</organism>
<reference evidence="2" key="2">
    <citation type="submission" date="2016-01" db="EMBL/GenBank/DDBJ databases">
        <title>Draft Genome Sequence of Paenibacillus amylolyticus Heshi-A3 that Was Isolated from Fermented Rice Bran with Aging Salted Mackerel, Which Was Named Heshiko as Traditional Fermented Seafood in Japan.</title>
        <authorList>
            <person name="Akuzawa S."/>
            <person name="Nakagawa J."/>
            <person name="Kanekatsu T."/>
            <person name="Kubota E."/>
            <person name="Ohtake R."/>
            <person name="Suzuki T."/>
            <person name="Kanesaki Y."/>
        </authorList>
    </citation>
    <scope>NUCLEOTIDE SEQUENCE [LARGE SCALE GENOMIC DNA]</scope>
    <source>
        <strain evidence="2">Heshi-A3</strain>
    </source>
</reference>
<protein>
    <submittedName>
        <fullName evidence="1">Uncharacterized protein</fullName>
    </submittedName>
</protein>
<dbReference type="Proteomes" id="UP000069697">
    <property type="component" value="Unassembled WGS sequence"/>
</dbReference>
<evidence type="ECO:0000313" key="2">
    <source>
        <dbReference type="Proteomes" id="UP000069697"/>
    </source>
</evidence>
<dbReference type="RefSeq" id="WP_062837426.1">
    <property type="nucleotide sequence ID" value="NZ_BCNV01000007.1"/>
</dbReference>
<gene>
    <name evidence="1" type="ORF">PAHA3_5177</name>
</gene>
<proteinExistence type="predicted"/>